<evidence type="ECO:0000313" key="8">
    <source>
        <dbReference type="Proteomes" id="UP001310890"/>
    </source>
</evidence>
<dbReference type="SUPFAM" id="SSF56176">
    <property type="entry name" value="FAD-binding/transporter-associated domain-like"/>
    <property type="match status" value="1"/>
</dbReference>
<comment type="similarity">
    <text evidence="1">Belongs to the oxygen-dependent FAD-linked oxidoreductase family.</text>
</comment>
<dbReference type="GO" id="GO:0016491">
    <property type="term" value="F:oxidoreductase activity"/>
    <property type="evidence" value="ECO:0007669"/>
    <property type="project" value="UniProtKB-KW"/>
</dbReference>
<dbReference type="Gene3D" id="3.30.465.10">
    <property type="match status" value="1"/>
</dbReference>
<evidence type="ECO:0000256" key="2">
    <source>
        <dbReference type="ARBA" id="ARBA00022630"/>
    </source>
</evidence>
<dbReference type="PROSITE" id="PS51387">
    <property type="entry name" value="FAD_PCMH"/>
    <property type="match status" value="1"/>
</dbReference>
<organism evidence="7 8">
    <name type="scientific">Meristemomyces frigidus</name>
    <dbReference type="NCBI Taxonomy" id="1508187"/>
    <lineage>
        <taxon>Eukaryota</taxon>
        <taxon>Fungi</taxon>
        <taxon>Dikarya</taxon>
        <taxon>Ascomycota</taxon>
        <taxon>Pezizomycotina</taxon>
        <taxon>Dothideomycetes</taxon>
        <taxon>Dothideomycetidae</taxon>
        <taxon>Mycosphaerellales</taxon>
        <taxon>Teratosphaeriaceae</taxon>
        <taxon>Meristemomyces</taxon>
    </lineage>
</organism>
<dbReference type="GO" id="GO:0006695">
    <property type="term" value="P:cholesterol biosynthetic process"/>
    <property type="evidence" value="ECO:0007669"/>
    <property type="project" value="InterPro"/>
</dbReference>
<evidence type="ECO:0000256" key="5">
    <source>
        <dbReference type="SAM" id="MobiDB-lite"/>
    </source>
</evidence>
<dbReference type="InterPro" id="IPR050416">
    <property type="entry name" value="FAD-linked_Oxidoreductase"/>
</dbReference>
<proteinExistence type="inferred from homology"/>
<keyword evidence="3" id="KW-0274">FAD</keyword>
<dbReference type="Gene3D" id="3.40.462.20">
    <property type="match status" value="1"/>
</dbReference>
<evidence type="ECO:0000313" key="7">
    <source>
        <dbReference type="EMBL" id="KAK5107443.1"/>
    </source>
</evidence>
<comment type="caution">
    <text evidence="7">The sequence shown here is derived from an EMBL/GenBank/DDBJ whole genome shotgun (WGS) entry which is preliminary data.</text>
</comment>
<dbReference type="AlphaFoldDB" id="A0AAN7TJW8"/>
<dbReference type="Pfam" id="PF01565">
    <property type="entry name" value="FAD_binding_4"/>
    <property type="match status" value="1"/>
</dbReference>
<sequence length="815" mass="88730">MYGMEPKRRFIERALELLHKGPEESMVVVFHRDGSLHLDGLTCLQTVSSLAGITPVADNAEILDCFTPLIAGFVLEDAVADEAIRIEWRTVCRVFGGRDEAYPDHLIFSSPNVMAAFNHHATALLDLTVQVPVVIGDHGVKNREARLHRPASVIRPTEIRHIQQCVRWALNHGVGLTVIGGDHSGHCLRPNVISVDMGAFDQVHILTDEAGRGASRSYSEPLVIVGAGCKSGDIVRKTMALGLTVPLGARPSLGPGLWLQGGIGHLTRLHGLACDAIVGAVIVSVASSQVLYIGCVPSEHRPAGAVRPENDNDLLWAMKGAGTNFGMVVSTTFKACAAPAYSVRKWVIPLGDDLEGRLRLDAFDRFIARKLPRHCSIDAYLFRERDKLCLGVTMFESSSTKLNLDTSTATLTSISTILGLEDSIKTVDGIGLFETEMYMSGMHGGHGSGKTSSFKRCVFLKLIGALDMAKILVAAVGNCPSPLCYLHLLQGGGAVGDVAVDATAFGCRDWDFACVVTGVWPRDQDGTEVAHATRRWVYDVVRDLLPLSSGAYGADLGPDPGDTALAGKAFGSNLTRLARLKHSSDPANKLIILVTGESCAGKDYCAEIWVAVFTTCNRKGLRARTASISNAIKREYAAASGADLERLLQDRAYKEENRSALSTYFQDKVRERYQLPEEQFLNVINDASEVDVLLITGMRDEAPVATFSHLVPDSRLLEVNVKAGKCTRWARQRGQGSDDKVDGAVNTTDGRDRKDRPDFIFNNDTTGSEAAERFCEHYLLPYVHEDLQRLADMVRLVPNFPRLGIDFRDVLGIAQ</sequence>
<dbReference type="InterPro" id="IPR016166">
    <property type="entry name" value="FAD-bd_PCMH"/>
</dbReference>
<evidence type="ECO:0000256" key="1">
    <source>
        <dbReference type="ARBA" id="ARBA00005466"/>
    </source>
</evidence>
<dbReference type="PANTHER" id="PTHR42973:SF25">
    <property type="entry name" value="PHOSPHOMEVALONATE KINASE"/>
    <property type="match status" value="1"/>
</dbReference>
<dbReference type="InterPro" id="IPR036318">
    <property type="entry name" value="FAD-bd_PCMH-like_sf"/>
</dbReference>
<dbReference type="GO" id="GO:0071949">
    <property type="term" value="F:FAD binding"/>
    <property type="evidence" value="ECO:0007669"/>
    <property type="project" value="InterPro"/>
</dbReference>
<evidence type="ECO:0000256" key="4">
    <source>
        <dbReference type="ARBA" id="ARBA00023002"/>
    </source>
</evidence>
<dbReference type="InterPro" id="IPR005919">
    <property type="entry name" value="Pmev_kin_anim"/>
</dbReference>
<keyword evidence="2" id="KW-0285">Flavoprotein</keyword>
<gene>
    <name evidence="7" type="ORF">LTR62_001274</name>
</gene>
<feature type="domain" description="FAD-binding PCMH-type" evidence="6">
    <location>
        <begin position="146"/>
        <end position="338"/>
    </location>
</feature>
<feature type="region of interest" description="Disordered" evidence="5">
    <location>
        <begin position="732"/>
        <end position="760"/>
    </location>
</feature>
<dbReference type="Pfam" id="PF04275">
    <property type="entry name" value="P-mevalo_kinase"/>
    <property type="match status" value="1"/>
</dbReference>
<keyword evidence="4" id="KW-0560">Oxidoreductase</keyword>
<dbReference type="EMBL" id="JAVRRL010000121">
    <property type="protein sequence ID" value="KAK5107443.1"/>
    <property type="molecule type" value="Genomic_DNA"/>
</dbReference>
<evidence type="ECO:0000256" key="3">
    <source>
        <dbReference type="ARBA" id="ARBA00022827"/>
    </source>
</evidence>
<evidence type="ECO:0000259" key="6">
    <source>
        <dbReference type="PROSITE" id="PS51387"/>
    </source>
</evidence>
<dbReference type="Proteomes" id="UP001310890">
    <property type="component" value="Unassembled WGS sequence"/>
</dbReference>
<dbReference type="InterPro" id="IPR016169">
    <property type="entry name" value="FAD-bd_PCMH_sub2"/>
</dbReference>
<dbReference type="GO" id="GO:0004631">
    <property type="term" value="F:phosphomevalonate kinase activity"/>
    <property type="evidence" value="ECO:0007669"/>
    <property type="project" value="InterPro"/>
</dbReference>
<feature type="compositionally biased region" description="Basic and acidic residues" evidence="5">
    <location>
        <begin position="749"/>
        <end position="758"/>
    </location>
</feature>
<reference evidence="7" key="1">
    <citation type="submission" date="2023-08" db="EMBL/GenBank/DDBJ databases">
        <title>Black Yeasts Isolated from many extreme environments.</title>
        <authorList>
            <person name="Coleine C."/>
            <person name="Stajich J.E."/>
            <person name="Selbmann L."/>
        </authorList>
    </citation>
    <scope>NUCLEOTIDE SEQUENCE</scope>
    <source>
        <strain evidence="7">CCFEE 5401</strain>
    </source>
</reference>
<dbReference type="PANTHER" id="PTHR42973">
    <property type="entry name" value="BINDING OXIDOREDUCTASE, PUTATIVE (AFU_ORTHOLOGUE AFUA_1G17690)-RELATED"/>
    <property type="match status" value="1"/>
</dbReference>
<dbReference type="InterPro" id="IPR027417">
    <property type="entry name" value="P-loop_NTPase"/>
</dbReference>
<dbReference type="GO" id="GO:0005737">
    <property type="term" value="C:cytoplasm"/>
    <property type="evidence" value="ECO:0007669"/>
    <property type="project" value="InterPro"/>
</dbReference>
<name>A0AAN7TJW8_9PEZI</name>
<dbReference type="InterPro" id="IPR006094">
    <property type="entry name" value="Oxid_FAD_bind_N"/>
</dbReference>
<accession>A0AAN7TJW8</accession>
<protein>
    <recommendedName>
        <fullName evidence="6">FAD-binding PCMH-type domain-containing protein</fullName>
    </recommendedName>
</protein>
<dbReference type="Gene3D" id="3.40.50.300">
    <property type="entry name" value="P-loop containing nucleotide triphosphate hydrolases"/>
    <property type="match status" value="1"/>
</dbReference>